<proteinExistence type="predicted"/>
<keyword evidence="1" id="KW-0812">Transmembrane</keyword>
<evidence type="ECO:0000313" key="3">
    <source>
        <dbReference type="Proteomes" id="UP001058016"/>
    </source>
</evidence>
<keyword evidence="1" id="KW-0472">Membrane</keyword>
<evidence type="ECO:0000256" key="1">
    <source>
        <dbReference type="SAM" id="Phobius"/>
    </source>
</evidence>
<dbReference type="RefSeq" id="WP_212726152.1">
    <property type="nucleotide sequence ID" value="NZ_CP071249.1"/>
</dbReference>
<feature type="transmembrane region" description="Helical" evidence="1">
    <location>
        <begin position="6"/>
        <end position="25"/>
    </location>
</feature>
<dbReference type="Proteomes" id="UP001058016">
    <property type="component" value="Chromosome"/>
</dbReference>
<feature type="transmembrane region" description="Helical" evidence="1">
    <location>
        <begin position="32"/>
        <end position="52"/>
    </location>
</feature>
<accession>A0ABY5JGD5</accession>
<evidence type="ECO:0000313" key="2">
    <source>
        <dbReference type="EMBL" id="UUF05750.1"/>
    </source>
</evidence>
<organism evidence="2 3">
    <name type="scientific">Turicibacter bilis</name>
    <dbReference type="NCBI Taxonomy" id="2735723"/>
    <lineage>
        <taxon>Bacteria</taxon>
        <taxon>Bacillati</taxon>
        <taxon>Bacillota</taxon>
        <taxon>Erysipelotrichia</taxon>
        <taxon>Erysipelotrichales</taxon>
        <taxon>Turicibacteraceae</taxon>
        <taxon>Turicibacter</taxon>
    </lineage>
</organism>
<name>A0ABY5JGD5_9FIRM</name>
<dbReference type="EMBL" id="CP071249">
    <property type="protein sequence ID" value="UUF05750.1"/>
    <property type="molecule type" value="Genomic_DNA"/>
</dbReference>
<reference evidence="2 3" key="1">
    <citation type="submission" date="2021-03" db="EMBL/GenBank/DDBJ databases">
        <title>Comparative Genomics and Metabolomics in the genus Turicibacter.</title>
        <authorList>
            <person name="Maki J."/>
            <person name="Looft T."/>
        </authorList>
    </citation>
    <scope>NUCLEOTIDE SEQUENCE [LARGE SCALE GENOMIC DNA]</scope>
    <source>
        <strain evidence="2 3">MMM721</strain>
    </source>
</reference>
<keyword evidence="1" id="KW-1133">Transmembrane helix</keyword>
<protein>
    <submittedName>
        <fullName evidence="2">Uncharacterized protein</fullName>
    </submittedName>
</protein>
<gene>
    <name evidence="2" type="ORF">J0J69_12035</name>
</gene>
<keyword evidence="3" id="KW-1185">Reference proteome</keyword>
<sequence length="89" mass="10482">MQYYEFIVKGMLIQLAGLLWASFIVHQLWFTIITMIAAICVLIESLSVNWIFPTRMERKDWILLYMKRIVGIIGDAYLVMTLIALCFIY</sequence>
<feature type="transmembrane region" description="Helical" evidence="1">
    <location>
        <begin position="64"/>
        <end position="88"/>
    </location>
</feature>